<name>A0A0T6B972_9SCAR</name>
<dbReference type="Gene3D" id="1.10.510.10">
    <property type="entry name" value="Transferase(Phosphotransferase) domain 1"/>
    <property type="match status" value="1"/>
</dbReference>
<evidence type="ECO:0000256" key="8">
    <source>
        <dbReference type="ARBA" id="ARBA00022840"/>
    </source>
</evidence>
<reference evidence="21 22" key="1">
    <citation type="submission" date="2015-09" db="EMBL/GenBank/DDBJ databases">
        <title>Draft genome of the scarab beetle Oryctes borbonicus.</title>
        <authorList>
            <person name="Meyer J.M."/>
            <person name="Markov G.V."/>
            <person name="Baskaran P."/>
            <person name="Herrmann M."/>
            <person name="Sommer R.J."/>
            <person name="Roedelsperger C."/>
        </authorList>
    </citation>
    <scope>NUCLEOTIDE SEQUENCE [LARGE SCALE GENOMIC DNA]</scope>
    <source>
        <strain evidence="21">OB123</strain>
        <tissue evidence="21">Whole animal</tissue>
    </source>
</reference>
<keyword evidence="13" id="KW-0325">Glycoprotein</keyword>
<dbReference type="InterPro" id="IPR011042">
    <property type="entry name" value="6-blade_b-propeller_TolB-like"/>
</dbReference>
<keyword evidence="22" id="KW-1185">Reference proteome</keyword>
<dbReference type="GO" id="GO:0007169">
    <property type="term" value="P:cell surface receptor protein tyrosine kinase signaling pathway"/>
    <property type="evidence" value="ECO:0007669"/>
    <property type="project" value="InterPro"/>
</dbReference>
<dbReference type="CDD" id="cd00063">
    <property type="entry name" value="FN3"/>
    <property type="match status" value="7"/>
</dbReference>
<evidence type="ECO:0000313" key="22">
    <source>
        <dbReference type="Proteomes" id="UP000051574"/>
    </source>
</evidence>
<keyword evidence="10 18" id="KW-0472">Membrane</keyword>
<evidence type="ECO:0000256" key="15">
    <source>
        <dbReference type="PROSITE-ProRule" id="PRU10141"/>
    </source>
</evidence>
<comment type="similarity">
    <text evidence="16">Belongs to the protein kinase superfamily. Tyr protein kinase family. Insulin receptor subfamily.</text>
</comment>
<dbReference type="FunFam" id="1.10.510.10:FF:000341">
    <property type="entry name" value="Tyrosine-protein kinase receptor"/>
    <property type="match status" value="1"/>
</dbReference>
<evidence type="ECO:0000256" key="9">
    <source>
        <dbReference type="ARBA" id="ARBA00022989"/>
    </source>
</evidence>
<evidence type="ECO:0000259" key="19">
    <source>
        <dbReference type="PROSITE" id="PS50011"/>
    </source>
</evidence>
<dbReference type="InterPro" id="IPR050122">
    <property type="entry name" value="RTK"/>
</dbReference>
<dbReference type="SUPFAM" id="SSF49265">
    <property type="entry name" value="Fibronectin type III"/>
    <property type="match status" value="6"/>
</dbReference>
<proteinExistence type="inferred from homology"/>
<keyword evidence="12 16" id="KW-0675">Receptor</keyword>
<evidence type="ECO:0000256" key="10">
    <source>
        <dbReference type="ARBA" id="ARBA00023136"/>
    </source>
</evidence>
<dbReference type="SMART" id="SM00219">
    <property type="entry name" value="TyrKc"/>
    <property type="match status" value="1"/>
</dbReference>
<dbReference type="Gene3D" id="2.60.40.10">
    <property type="entry name" value="Immunoglobulins"/>
    <property type="match status" value="7"/>
</dbReference>
<dbReference type="PANTHER" id="PTHR24416">
    <property type="entry name" value="TYROSINE-PROTEIN KINASE RECEPTOR"/>
    <property type="match status" value="1"/>
</dbReference>
<evidence type="ECO:0000256" key="14">
    <source>
        <dbReference type="ARBA" id="ARBA00051243"/>
    </source>
</evidence>
<dbReference type="Pfam" id="PF07714">
    <property type="entry name" value="PK_Tyr_Ser-Thr"/>
    <property type="match status" value="1"/>
</dbReference>
<dbReference type="SUPFAM" id="SSF63825">
    <property type="entry name" value="YWTD domain"/>
    <property type="match status" value="3"/>
</dbReference>
<evidence type="ECO:0000256" key="11">
    <source>
        <dbReference type="ARBA" id="ARBA00023137"/>
    </source>
</evidence>
<dbReference type="InterPro" id="IPR017441">
    <property type="entry name" value="Protein_kinase_ATP_BS"/>
</dbReference>
<comment type="catalytic activity">
    <reaction evidence="14 16">
        <text>L-tyrosyl-[protein] + ATP = O-phospho-L-tyrosyl-[protein] + ADP + H(+)</text>
        <dbReference type="Rhea" id="RHEA:10596"/>
        <dbReference type="Rhea" id="RHEA-COMP:10136"/>
        <dbReference type="Rhea" id="RHEA-COMP:20101"/>
        <dbReference type="ChEBI" id="CHEBI:15378"/>
        <dbReference type="ChEBI" id="CHEBI:30616"/>
        <dbReference type="ChEBI" id="CHEBI:46858"/>
        <dbReference type="ChEBI" id="CHEBI:61978"/>
        <dbReference type="ChEBI" id="CHEBI:456216"/>
        <dbReference type="EC" id="2.7.10.1"/>
    </reaction>
</comment>
<dbReference type="SUPFAM" id="SSF56112">
    <property type="entry name" value="Protein kinase-like (PK-like)"/>
    <property type="match status" value="1"/>
</dbReference>
<feature type="region of interest" description="Disordered" evidence="17">
    <location>
        <begin position="2164"/>
        <end position="2194"/>
    </location>
</feature>
<evidence type="ECO:0000259" key="20">
    <source>
        <dbReference type="PROSITE" id="PS50853"/>
    </source>
</evidence>
<dbReference type="InterPro" id="IPR000033">
    <property type="entry name" value="LDLR_classB_rpt"/>
</dbReference>
<evidence type="ECO:0000256" key="1">
    <source>
        <dbReference type="ARBA" id="ARBA00004167"/>
    </source>
</evidence>
<dbReference type="PROSITE" id="PS00107">
    <property type="entry name" value="PROTEIN_KINASE_ATP"/>
    <property type="match status" value="1"/>
</dbReference>
<feature type="compositionally biased region" description="Basic and acidic residues" evidence="17">
    <location>
        <begin position="2229"/>
        <end position="2254"/>
    </location>
</feature>
<dbReference type="InterPro" id="IPR003961">
    <property type="entry name" value="FN3_dom"/>
</dbReference>
<dbReference type="GO" id="GO:0004714">
    <property type="term" value="F:transmembrane receptor protein tyrosine kinase activity"/>
    <property type="evidence" value="ECO:0007669"/>
    <property type="project" value="UniProtKB-EC"/>
</dbReference>
<dbReference type="Proteomes" id="UP000051574">
    <property type="component" value="Unassembled WGS sequence"/>
</dbReference>
<keyword evidence="11" id="KW-0829">Tyrosine-protein kinase</keyword>
<dbReference type="InterPro" id="IPR002011">
    <property type="entry name" value="Tyr_kinase_rcpt_2_CS"/>
</dbReference>
<feature type="domain" description="Fibronectin type-III" evidence="20">
    <location>
        <begin position="1449"/>
        <end position="1552"/>
    </location>
</feature>
<dbReference type="Gene3D" id="2.120.10.30">
    <property type="entry name" value="TolB, C-terminal domain"/>
    <property type="match status" value="3"/>
</dbReference>
<gene>
    <name evidence="21" type="ORF">AMK59_4539</name>
</gene>
<feature type="region of interest" description="Disordered" evidence="17">
    <location>
        <begin position="2210"/>
        <end position="2264"/>
    </location>
</feature>
<evidence type="ECO:0000256" key="12">
    <source>
        <dbReference type="ARBA" id="ARBA00023170"/>
    </source>
</evidence>
<dbReference type="InterPro" id="IPR036116">
    <property type="entry name" value="FN3_sf"/>
</dbReference>
<dbReference type="InterPro" id="IPR020635">
    <property type="entry name" value="Tyr_kinase_cat_dom"/>
</dbReference>
<dbReference type="PROSITE" id="PS50853">
    <property type="entry name" value="FN3"/>
    <property type="match status" value="5"/>
</dbReference>
<dbReference type="GO" id="GO:0043235">
    <property type="term" value="C:receptor complex"/>
    <property type="evidence" value="ECO:0007669"/>
    <property type="project" value="TreeGrafter"/>
</dbReference>
<evidence type="ECO:0000256" key="4">
    <source>
        <dbReference type="ARBA" id="ARBA00022692"/>
    </source>
</evidence>
<dbReference type="SMART" id="SM00135">
    <property type="entry name" value="LY"/>
    <property type="match status" value="5"/>
</dbReference>
<keyword evidence="2 16" id="KW-0597">Phosphoprotein</keyword>
<feature type="compositionally biased region" description="Polar residues" evidence="17">
    <location>
        <begin position="2182"/>
        <end position="2193"/>
    </location>
</feature>
<dbReference type="Pfam" id="PF00041">
    <property type="entry name" value="fn3"/>
    <property type="match status" value="4"/>
</dbReference>
<accession>A0A0T6B972</accession>
<organism evidence="21 22">
    <name type="scientific">Oryctes borbonicus</name>
    <dbReference type="NCBI Taxonomy" id="1629725"/>
    <lineage>
        <taxon>Eukaryota</taxon>
        <taxon>Metazoa</taxon>
        <taxon>Ecdysozoa</taxon>
        <taxon>Arthropoda</taxon>
        <taxon>Hexapoda</taxon>
        <taxon>Insecta</taxon>
        <taxon>Pterygota</taxon>
        <taxon>Neoptera</taxon>
        <taxon>Endopterygota</taxon>
        <taxon>Coleoptera</taxon>
        <taxon>Polyphaga</taxon>
        <taxon>Scarabaeiformia</taxon>
        <taxon>Scarabaeidae</taxon>
        <taxon>Dynastinae</taxon>
        <taxon>Oryctes</taxon>
    </lineage>
</organism>
<dbReference type="PROSITE" id="PS50011">
    <property type="entry name" value="PROTEIN_KINASE_DOM"/>
    <property type="match status" value="1"/>
</dbReference>
<dbReference type="InterPro" id="IPR001245">
    <property type="entry name" value="Ser-Thr/Tyr_kinase_cat_dom"/>
</dbReference>
<feature type="transmembrane region" description="Helical" evidence="18">
    <location>
        <begin position="1779"/>
        <end position="1804"/>
    </location>
</feature>
<evidence type="ECO:0000256" key="17">
    <source>
        <dbReference type="SAM" id="MobiDB-lite"/>
    </source>
</evidence>
<feature type="domain" description="Fibronectin type-III" evidence="20">
    <location>
        <begin position="46"/>
        <end position="144"/>
    </location>
</feature>
<feature type="domain" description="Fibronectin type-III" evidence="20">
    <location>
        <begin position="1653"/>
        <end position="1768"/>
    </location>
</feature>
<dbReference type="GO" id="GO:0005886">
    <property type="term" value="C:plasma membrane"/>
    <property type="evidence" value="ECO:0007669"/>
    <property type="project" value="TreeGrafter"/>
</dbReference>
<keyword evidence="3" id="KW-0808">Transferase</keyword>
<sequence>GLELNCVNLCTNTTGVFLPKEFNCVLGCNVAVNIYISQLQAYLGIPPPPVLMADSLTSTSLQLEWNYEKANIPGLKYLVQWKYEKISPSWQFYKKQTWAPNDTIFTVDDLQPYTRYRFRVAVFLFKHNEPVHSSPSVVIMTLPEGAPTSPPSTIRVDVPAENNFYMFTSLKPGRFYNVCINMNNGEGTGPAAFASVATPIEATVRDTQGPVLIIGTDQEIVRQGVDMLDEPVTLYNAGRGVKIKGVAIHVKRKLLFVSDSERYVYKMPLNRDANRNRIAILTPLQRDIQPLDLSVDWLNEQLYILGETRYDVTSGKKMWSVIRCNLDGRGLAVAVAGLKVKPHHIEVDPYNGYLFWILNDKGKSSLYKLDLSDISNGIKHEIDPKPIFSAENLGAFIVDHTNFLLLVSNQNKKTVNSVSLDGKEIHDVRPRISSSVLEKVISLATANKKFYWTDGNQVFFEEYHEQDDIYFHNSFNALMKESYLTVIINMPSSQPIPVPVNPPTQMQAIFGTHRAKTSWTVPHLLGGQGKGAWQNWSYEISVENLKTKEIQTYRDINVTSYTINNLQEDTEYIIKAAAYTKSGKGPWSSEFKGRSLKRSKDAMQPMILWSAAEGLLKSDAIGENVQTLIHKSFIKDSYFTDTAWYKDIIYLVTNAHQVYMYNFSTHNYEQMKNLDSVRSISVDWIGKKLYWSNPKQQLIMRGNLMGTDKETLPIVTMANELIVDSVRAYLYWSTLHTVSCSRLNGDNITIYHTDQLFSGKQVMGLTLDIDHQYVYWIVRGSGGSNVVGSWDSFNVTWNPVENVNFGTVFYEIKIGESDPQYIVKEPTIRYWRSLQPFSEMQVSLRASTHWASSNPVHVVLHSPSYRPSQPENLRVFVSYIRQGNEITHIETTARWEPPKHTNGVIEKYVVSIWESEDEERHEAATSPEVRQYRPSEPENLRVFVSYICQGNEITHIETTARWEPPKHTNGVIEKYVVSIWESEDEERHEAATSPEVRQYKTNDSALDHIYKYQVQAYTNSEGPPAIAYVNTSLESPIPILFIATQDSIHLKDFDLMQERVLFNGLSTPIELAYSMAERKLFWVNDMQELFMSSPESSSKSKIFDMASKVISLSIDWIERSLYYVQISSDLEGSSVYKIDLNLIEKGLKPIQIFRTPAKIAKIEVSPFTRKLYWTESDPNYQFRLMQSNTDGSNVVPFFIDHLRDKRNVDEENNFCNCPLFPTIEKIFSIDHFESKIRIMYLDTVLSSIISADENSCRCEILVNMTSDHLELALSKLKSDFNRLYWSTTNNDYLYTFNKRTKNLEKFVQTNIGDILIYGQHTQIYPPNKCLVPKFTENLTVSLVAKQSNSLVLRMPDIETDEECSNISTATVEYKVYYMPYNTEDDLQCDETCAQTSTFDKEITIGGLRPFSMYVFSLGVSNFYNNGGGWSHHRIGPGTVIKTAVGAPTQPRNVIVTVLNPTLLKVTWLPPEEFNGDTIYYEIHWQTESTTSGIRQKSDQTVENNISSDSKPFSAYLRRISSNETYLVWVRAYSRTNETHTDSASAKITTFPEPDNITISNNSAYFLKLEWKTSNYIKNYTLQYTLLTSNEWKNVSMYQIVTEGDVVVAVISNLRPKTQYKFRFLLVYPKYDKLYIWPKDSRFTFETSGDRPTAPGKPEIRMINRNESKIWWQPSKDNGAAIELYKLEGMKLRNYRERRSTNRSAWYHTAPSIEEQNWEWEEFYNGTETYWNINGLDKDYRYSFRALAYNEYGWSDPSEETEFDPTTAASLAEKTDPLTMITVAIGVPVLILLFLLMCLGCFVVAGKCECGKHKKDQHIITPIRRPDVELAMLRELPRRSNFVHNTNVLYVATQPTPEEITDLPHIRRDQITLMNFLGSGAFGEVFEGKARDLNPNGIETKVAVKTLRKGASDQEKTEFLQEAQLMSHFKHKHILQLLGVCLDNDPHFIIMELMEGGDLLTYLRSSRKPTSNTPPLTLMELLKMCVDVATGCRYLEEMHFVHRDLACRNCLVSSTDPDTRIVKIGDFGLARDIYKNDYYRKEGEGLLPVRWMAPESLVDGVFTCQSDVWAFGVLLWEIMTLGQQPYPARNNLEVLHYVRRGGRLGKPVDCPEELHELMLLCWSFEPERRPTFKYCLETLSILHDKISRNPVTGAHNGQYISTVPERTSWKSTSNDSSRERTPFLTTDSETTPNSAEIPKYLEIVYDSETLPENDGYEIPRNSIRSTKSMQDLRKDSSSKSEDLSLSKDDVAKGEIDNNINISSVT</sequence>
<dbReference type="CDD" id="cd05044">
    <property type="entry name" value="PTKc_c-ros"/>
    <property type="match status" value="1"/>
</dbReference>
<dbReference type="InterPro" id="IPR013783">
    <property type="entry name" value="Ig-like_fold"/>
</dbReference>
<dbReference type="PROSITE" id="PS00109">
    <property type="entry name" value="PROTEIN_KINASE_TYR"/>
    <property type="match status" value="1"/>
</dbReference>
<dbReference type="GO" id="GO:0005524">
    <property type="term" value="F:ATP binding"/>
    <property type="evidence" value="ECO:0007669"/>
    <property type="project" value="UniProtKB-UniRule"/>
</dbReference>
<protein>
    <recommendedName>
        <fullName evidence="16">Tyrosine-protein kinase receptor</fullName>
        <ecNumber evidence="16">2.7.10.1</ecNumber>
    </recommendedName>
</protein>
<evidence type="ECO:0000256" key="18">
    <source>
        <dbReference type="SAM" id="Phobius"/>
    </source>
</evidence>
<dbReference type="SMART" id="SM00060">
    <property type="entry name" value="FN3"/>
    <property type="match status" value="7"/>
</dbReference>
<feature type="domain" description="Fibronectin type-III" evidence="20">
    <location>
        <begin position="499"/>
        <end position="599"/>
    </location>
</feature>
<comment type="subcellular location">
    <subcellularLocation>
        <location evidence="1">Membrane</location>
        <topology evidence="1">Single-pass membrane protein</topology>
    </subcellularLocation>
</comment>
<evidence type="ECO:0000256" key="3">
    <source>
        <dbReference type="ARBA" id="ARBA00022679"/>
    </source>
</evidence>
<evidence type="ECO:0000256" key="2">
    <source>
        <dbReference type="ARBA" id="ARBA00022553"/>
    </source>
</evidence>
<dbReference type="InterPro" id="IPR008266">
    <property type="entry name" value="Tyr_kinase_AS"/>
</dbReference>
<keyword evidence="4 16" id="KW-0812">Transmembrane</keyword>
<dbReference type="EMBL" id="LJIG01009037">
    <property type="protein sequence ID" value="KRT83882.1"/>
    <property type="molecule type" value="Genomic_DNA"/>
</dbReference>
<keyword evidence="6 15" id="KW-0547">Nucleotide-binding</keyword>
<feature type="domain" description="Protein kinase" evidence="19">
    <location>
        <begin position="1870"/>
        <end position="2145"/>
    </location>
</feature>
<dbReference type="EC" id="2.7.10.1" evidence="16"/>
<feature type="non-terminal residue" evidence="21">
    <location>
        <position position="1"/>
    </location>
</feature>
<evidence type="ECO:0000256" key="13">
    <source>
        <dbReference type="ARBA" id="ARBA00023180"/>
    </source>
</evidence>
<evidence type="ECO:0000256" key="6">
    <source>
        <dbReference type="ARBA" id="ARBA00022741"/>
    </source>
</evidence>
<comment type="caution">
    <text evidence="21">The sequence shown here is derived from an EMBL/GenBank/DDBJ whole genome shotgun (WGS) entry which is preliminary data.</text>
</comment>
<feature type="domain" description="Fibronectin type-III" evidence="20">
    <location>
        <begin position="936"/>
        <end position="1035"/>
    </location>
</feature>
<keyword evidence="8 15" id="KW-0067">ATP-binding</keyword>
<dbReference type="GO" id="GO:0032006">
    <property type="term" value="P:regulation of TOR signaling"/>
    <property type="evidence" value="ECO:0007669"/>
    <property type="project" value="TreeGrafter"/>
</dbReference>
<evidence type="ECO:0000313" key="21">
    <source>
        <dbReference type="EMBL" id="KRT83882.1"/>
    </source>
</evidence>
<evidence type="ECO:0000256" key="16">
    <source>
        <dbReference type="RuleBase" id="RU000312"/>
    </source>
</evidence>
<feature type="compositionally biased region" description="Polar residues" evidence="17">
    <location>
        <begin position="2164"/>
        <end position="2174"/>
    </location>
</feature>
<feature type="binding site" evidence="15">
    <location>
        <position position="1904"/>
    </location>
    <ligand>
        <name>ATP</name>
        <dbReference type="ChEBI" id="CHEBI:30616"/>
    </ligand>
</feature>
<keyword evidence="7" id="KW-0418">Kinase</keyword>
<dbReference type="Gene3D" id="3.30.200.20">
    <property type="entry name" value="Phosphorylase Kinase, domain 1"/>
    <property type="match status" value="1"/>
</dbReference>
<evidence type="ECO:0000256" key="5">
    <source>
        <dbReference type="ARBA" id="ARBA00022737"/>
    </source>
</evidence>
<dbReference type="PRINTS" id="PR00109">
    <property type="entry name" value="TYRKINASE"/>
</dbReference>
<dbReference type="PROSITE" id="PS00239">
    <property type="entry name" value="RECEPTOR_TYR_KIN_II"/>
    <property type="match status" value="1"/>
</dbReference>
<dbReference type="OrthoDB" id="65481at2759"/>
<evidence type="ECO:0000256" key="7">
    <source>
        <dbReference type="ARBA" id="ARBA00022777"/>
    </source>
</evidence>
<dbReference type="PANTHER" id="PTHR24416:SF527">
    <property type="entry name" value="PROTO-ONCOGENE TYROSINE-PROTEIN KINASE ROS"/>
    <property type="match status" value="1"/>
</dbReference>
<dbReference type="InterPro" id="IPR000719">
    <property type="entry name" value="Prot_kinase_dom"/>
</dbReference>
<keyword evidence="9 18" id="KW-1133">Transmembrane helix</keyword>
<dbReference type="InterPro" id="IPR011009">
    <property type="entry name" value="Kinase-like_dom_sf"/>
</dbReference>
<keyword evidence="5" id="KW-0677">Repeat</keyword>